<keyword evidence="8" id="KW-0325">Glycoprotein</keyword>
<dbReference type="InterPro" id="IPR016164">
    <property type="entry name" value="FAD-linked_Oxase-like_C"/>
</dbReference>
<comment type="cofactor">
    <cofactor evidence="1">
        <name>FAD</name>
        <dbReference type="ChEBI" id="CHEBI:57692"/>
    </cofactor>
</comment>
<evidence type="ECO:0000256" key="1">
    <source>
        <dbReference type="ARBA" id="ARBA00001974"/>
    </source>
</evidence>
<dbReference type="InterPro" id="IPR016167">
    <property type="entry name" value="FAD-bd_PCMH_sub1"/>
</dbReference>
<evidence type="ECO:0000256" key="7">
    <source>
        <dbReference type="ARBA" id="ARBA00023002"/>
    </source>
</evidence>
<dbReference type="PANTHER" id="PTHR13878">
    <property type="entry name" value="GULONOLACTONE OXIDASE"/>
    <property type="match status" value="1"/>
</dbReference>
<comment type="catalytic activity">
    <reaction evidence="9">
        <text>N(6)-dimethylallyladenine + A + H2O = 3-methyl-2-butenal + adenine + AH2</text>
        <dbReference type="Rhea" id="RHEA:13625"/>
        <dbReference type="ChEBI" id="CHEBI:13193"/>
        <dbReference type="ChEBI" id="CHEBI:15377"/>
        <dbReference type="ChEBI" id="CHEBI:15825"/>
        <dbReference type="ChEBI" id="CHEBI:16708"/>
        <dbReference type="ChEBI" id="CHEBI:17499"/>
        <dbReference type="ChEBI" id="CHEBI:17660"/>
        <dbReference type="EC" id="1.5.99.12"/>
    </reaction>
</comment>
<dbReference type="InterPro" id="IPR036318">
    <property type="entry name" value="FAD-bd_PCMH-like_sf"/>
</dbReference>
<keyword evidence="4" id="KW-0285">Flavoprotein</keyword>
<dbReference type="GO" id="GO:0009690">
    <property type="term" value="P:cytokinin metabolic process"/>
    <property type="evidence" value="ECO:0007669"/>
    <property type="project" value="InterPro"/>
</dbReference>
<dbReference type="InterPro" id="IPR006094">
    <property type="entry name" value="Oxid_FAD_bind_N"/>
</dbReference>
<keyword evidence="6" id="KW-0274">FAD</keyword>
<feature type="domain" description="FAD-binding PCMH-type" evidence="10">
    <location>
        <begin position="85"/>
        <end position="263"/>
    </location>
</feature>
<dbReference type="FunFam" id="3.40.462.10:FF:000001">
    <property type="entry name" value="Cytokinin dehydrogenase 2"/>
    <property type="match status" value="1"/>
</dbReference>
<dbReference type="Pfam" id="PF09265">
    <property type="entry name" value="Cytokin-bind"/>
    <property type="match status" value="1"/>
</dbReference>
<keyword evidence="7" id="KW-0560">Oxidoreductase</keyword>
<dbReference type="AlphaFoldDB" id="A0A834X0B2"/>
<evidence type="ECO:0000259" key="10">
    <source>
        <dbReference type="PROSITE" id="PS51387"/>
    </source>
</evidence>
<evidence type="ECO:0000256" key="9">
    <source>
        <dbReference type="ARBA" id="ARBA00048224"/>
    </source>
</evidence>
<evidence type="ECO:0000256" key="6">
    <source>
        <dbReference type="ARBA" id="ARBA00022827"/>
    </source>
</evidence>
<dbReference type="PANTHER" id="PTHR13878:SF53">
    <property type="entry name" value="CYTOKININ DEHYDROGENASE 6"/>
    <property type="match status" value="1"/>
</dbReference>
<evidence type="ECO:0000313" key="12">
    <source>
        <dbReference type="Proteomes" id="UP000634136"/>
    </source>
</evidence>
<accession>A0A834X0B2</accession>
<evidence type="ECO:0000256" key="5">
    <source>
        <dbReference type="ARBA" id="ARBA00022729"/>
    </source>
</evidence>
<dbReference type="Gene3D" id="3.40.462.10">
    <property type="entry name" value="FAD-linked oxidases, C-terminal domain"/>
    <property type="match status" value="1"/>
</dbReference>
<protein>
    <recommendedName>
        <fullName evidence="3">cytokinin dehydrogenase</fullName>
        <ecNumber evidence="3">1.5.99.12</ecNumber>
    </recommendedName>
</protein>
<dbReference type="Gene3D" id="3.30.465.10">
    <property type="match status" value="1"/>
</dbReference>
<dbReference type="InterPro" id="IPR050432">
    <property type="entry name" value="FAD-linked_Oxidoreductases_BP"/>
</dbReference>
<dbReference type="PROSITE" id="PS00862">
    <property type="entry name" value="OX2_COVAL_FAD"/>
    <property type="match status" value="1"/>
</dbReference>
<evidence type="ECO:0000256" key="4">
    <source>
        <dbReference type="ARBA" id="ARBA00022630"/>
    </source>
</evidence>
<keyword evidence="5" id="KW-0732">Signal</keyword>
<dbReference type="InterPro" id="IPR016169">
    <property type="entry name" value="FAD-bd_PCMH_sub2"/>
</dbReference>
<dbReference type="OrthoDB" id="415825at2759"/>
<dbReference type="Pfam" id="PF01565">
    <property type="entry name" value="FAD_binding_4"/>
    <property type="match status" value="1"/>
</dbReference>
<dbReference type="InterPro" id="IPR015345">
    <property type="entry name" value="Cytokinin_DH_FAD/cytokin-bd"/>
</dbReference>
<proteinExistence type="inferred from homology"/>
<dbReference type="GO" id="GO:0071949">
    <property type="term" value="F:FAD binding"/>
    <property type="evidence" value="ECO:0007669"/>
    <property type="project" value="InterPro"/>
</dbReference>
<dbReference type="Gene3D" id="3.30.43.10">
    <property type="entry name" value="Uridine Diphospho-n-acetylenolpyruvylglucosamine Reductase, domain 2"/>
    <property type="match status" value="1"/>
</dbReference>
<dbReference type="InterPro" id="IPR006093">
    <property type="entry name" value="Oxy_OxRdtase_FAD_BS"/>
</dbReference>
<comment type="similarity">
    <text evidence="2">Belongs to the oxygen-dependent FAD-linked oxidoreductase family.</text>
</comment>
<dbReference type="PROSITE" id="PS51387">
    <property type="entry name" value="FAD_PCMH"/>
    <property type="match status" value="1"/>
</dbReference>
<gene>
    <name evidence="11" type="ORF">G2W53_010979</name>
</gene>
<dbReference type="EMBL" id="JAAIUW010000004">
    <property type="protein sequence ID" value="KAF7836120.1"/>
    <property type="molecule type" value="Genomic_DNA"/>
</dbReference>
<dbReference type="GO" id="GO:0019139">
    <property type="term" value="F:cytokinin dehydrogenase activity"/>
    <property type="evidence" value="ECO:0007669"/>
    <property type="project" value="UniProtKB-EC"/>
</dbReference>
<dbReference type="InterPro" id="IPR016170">
    <property type="entry name" value="Cytok_DH_C_sf"/>
</dbReference>
<name>A0A834X0B2_9FABA</name>
<comment type="caution">
    <text evidence="11">The sequence shown here is derived from an EMBL/GenBank/DDBJ whole genome shotgun (WGS) entry which is preliminary data.</text>
</comment>
<dbReference type="EC" id="1.5.99.12" evidence="3"/>
<keyword evidence="12" id="KW-1185">Reference proteome</keyword>
<dbReference type="InterPro" id="IPR016166">
    <property type="entry name" value="FAD-bd_PCMH"/>
</dbReference>
<dbReference type="SUPFAM" id="SSF56176">
    <property type="entry name" value="FAD-binding/transporter-associated domain-like"/>
    <property type="match status" value="1"/>
</dbReference>
<evidence type="ECO:0000256" key="2">
    <source>
        <dbReference type="ARBA" id="ARBA00005466"/>
    </source>
</evidence>
<dbReference type="FunFam" id="3.30.465.10:FF:000021">
    <property type="entry name" value="Cytokinin dehydrogenase 1"/>
    <property type="match status" value="1"/>
</dbReference>
<organism evidence="11 12">
    <name type="scientific">Senna tora</name>
    <dbReference type="NCBI Taxonomy" id="362788"/>
    <lineage>
        <taxon>Eukaryota</taxon>
        <taxon>Viridiplantae</taxon>
        <taxon>Streptophyta</taxon>
        <taxon>Embryophyta</taxon>
        <taxon>Tracheophyta</taxon>
        <taxon>Spermatophyta</taxon>
        <taxon>Magnoliopsida</taxon>
        <taxon>eudicotyledons</taxon>
        <taxon>Gunneridae</taxon>
        <taxon>Pentapetalae</taxon>
        <taxon>rosids</taxon>
        <taxon>fabids</taxon>
        <taxon>Fabales</taxon>
        <taxon>Fabaceae</taxon>
        <taxon>Caesalpinioideae</taxon>
        <taxon>Cassia clade</taxon>
        <taxon>Senna</taxon>
    </lineage>
</organism>
<dbReference type="SUPFAM" id="SSF55103">
    <property type="entry name" value="FAD-linked oxidases, C-terminal domain"/>
    <property type="match status" value="1"/>
</dbReference>
<reference evidence="11" key="1">
    <citation type="submission" date="2020-09" db="EMBL/GenBank/DDBJ databases">
        <title>Genome-Enabled Discovery of Anthraquinone Biosynthesis in Senna tora.</title>
        <authorList>
            <person name="Kang S.-H."/>
            <person name="Pandey R.P."/>
            <person name="Lee C.-M."/>
            <person name="Sim J.-S."/>
            <person name="Jeong J.-T."/>
            <person name="Choi B.-S."/>
            <person name="Jung M."/>
            <person name="Ginzburg D."/>
            <person name="Zhao K."/>
            <person name="Won S.Y."/>
            <person name="Oh T.-J."/>
            <person name="Yu Y."/>
            <person name="Kim N.-H."/>
            <person name="Lee O.R."/>
            <person name="Lee T.-H."/>
            <person name="Bashyal P."/>
            <person name="Kim T.-S."/>
            <person name="Lee W.-H."/>
            <person name="Kawkins C."/>
            <person name="Kim C.-K."/>
            <person name="Kim J.S."/>
            <person name="Ahn B.O."/>
            <person name="Rhee S.Y."/>
            <person name="Sohng J.K."/>
        </authorList>
    </citation>
    <scope>NUCLEOTIDE SEQUENCE</scope>
    <source>
        <tissue evidence="11">Leaf</tissue>
    </source>
</reference>
<dbReference type="Proteomes" id="UP000634136">
    <property type="component" value="Unassembled WGS sequence"/>
</dbReference>
<evidence type="ECO:0000256" key="8">
    <source>
        <dbReference type="ARBA" id="ARBA00023180"/>
    </source>
</evidence>
<evidence type="ECO:0000256" key="3">
    <source>
        <dbReference type="ARBA" id="ARBA00011928"/>
    </source>
</evidence>
<evidence type="ECO:0000313" key="11">
    <source>
        <dbReference type="EMBL" id="KAF7836120.1"/>
    </source>
</evidence>
<sequence>MIQLLLPSTTLISFNSKMRYPPFVIIREHNILFLKGFMILFLSCLTIRLNFCVSSLPSSLKTLPLQGHFNFDQVSHAARDFGNRYQYYPMAVLHPKSVSDIAAIIKHIWQMGPRSQLTVAARGHGHSLQGQAQAHGGVVINMESLKVPEMQVYTGNSPYVDASGGELWINILHESLRHGLAPKSWTDYLHLTVGGTLSNAGISGQAFRHGPQISNVEQLEIVTGKGEVVNCSEEQNGELFHSVLGGLGQFGIITRARISLEPAPAKVKWIRLLYADFTAFTRDQEKLIFAESTFDYIEGFVIINRTGLLNNWRSSFNPQDPVQASQFKSDGRTLFCLELAKYFNLEDSDVVNEEVEKHLSLLDYIPSTLFLTEVTYVDFLDRVHVSEVKLRSKGLWEVPHPWLNLFIPKSKIHNFAEGVFGNILTETSNGPILIYPVKKSKWDNRTSVVIPDEDVFYLVAFLTSAVPSSNGSDGLEHILTQNKRILEYCERSHLGVKQYLPHYTTQEEWRAHFGPQWEAFQQRKSVYDPLAILAPGQRIFQKSISFS</sequence>